<feature type="compositionally biased region" description="Acidic residues" evidence="1">
    <location>
        <begin position="13"/>
        <end position="23"/>
    </location>
</feature>
<sequence length="170" mass="20403">MDPYMLRRNIEELGLESDSDTETQDLSNQRDKRTGRGPTQMRGIWGRRESEGLIQVTCNEFGQPDDEVATKLSNFMGTIIRDKIIFPLTYSSWHKVPREIKNNLWKILQHKFDLHDSMKTWTMQKFGKKLRDWRQLNFKDQRVEEAHFEYLLKYWSTDQAREMSRRNQAS</sequence>
<reference evidence="2 3" key="1">
    <citation type="submission" date="2024-12" db="EMBL/GenBank/DDBJ databases">
        <title>The unique morphological basis and parallel evolutionary history of personate flowers in Penstemon.</title>
        <authorList>
            <person name="Depatie T.H."/>
            <person name="Wessinger C.A."/>
        </authorList>
    </citation>
    <scope>NUCLEOTIDE SEQUENCE [LARGE SCALE GENOMIC DNA]</scope>
    <source>
        <strain evidence="2">WTNN_2</strain>
        <tissue evidence="2">Leaf</tissue>
    </source>
</reference>
<dbReference type="PANTHER" id="PTHR33144">
    <property type="entry name" value="OS10G0409366 PROTEIN-RELATED"/>
    <property type="match status" value="1"/>
</dbReference>
<dbReference type="AlphaFoldDB" id="A0ABD3UIW5"/>
<dbReference type="PANTHER" id="PTHR33144:SF55">
    <property type="entry name" value="CHROMATIN REMODELER BROMODOMAIN FAMILY"/>
    <property type="match status" value="1"/>
</dbReference>
<dbReference type="EMBL" id="JBJXBP010000001">
    <property type="protein sequence ID" value="KAL3849469.1"/>
    <property type="molecule type" value="Genomic_DNA"/>
</dbReference>
<proteinExistence type="predicted"/>
<comment type="caution">
    <text evidence="2">The sequence shown here is derived from an EMBL/GenBank/DDBJ whole genome shotgun (WGS) entry which is preliminary data.</text>
</comment>
<keyword evidence="3" id="KW-1185">Reference proteome</keyword>
<gene>
    <name evidence="2" type="ORF">ACJIZ3_011351</name>
</gene>
<protein>
    <submittedName>
        <fullName evidence="2">Uncharacterized protein</fullName>
    </submittedName>
</protein>
<accession>A0ABD3UIW5</accession>
<feature type="region of interest" description="Disordered" evidence="1">
    <location>
        <begin position="12"/>
        <end position="42"/>
    </location>
</feature>
<organism evidence="2 3">
    <name type="scientific">Penstemon smallii</name>
    <dbReference type="NCBI Taxonomy" id="265156"/>
    <lineage>
        <taxon>Eukaryota</taxon>
        <taxon>Viridiplantae</taxon>
        <taxon>Streptophyta</taxon>
        <taxon>Embryophyta</taxon>
        <taxon>Tracheophyta</taxon>
        <taxon>Spermatophyta</taxon>
        <taxon>Magnoliopsida</taxon>
        <taxon>eudicotyledons</taxon>
        <taxon>Gunneridae</taxon>
        <taxon>Pentapetalae</taxon>
        <taxon>asterids</taxon>
        <taxon>lamiids</taxon>
        <taxon>Lamiales</taxon>
        <taxon>Plantaginaceae</taxon>
        <taxon>Cheloneae</taxon>
        <taxon>Penstemon</taxon>
    </lineage>
</organism>
<dbReference type="Proteomes" id="UP001634393">
    <property type="component" value="Unassembled WGS sequence"/>
</dbReference>
<evidence type="ECO:0000256" key="1">
    <source>
        <dbReference type="SAM" id="MobiDB-lite"/>
    </source>
</evidence>
<name>A0ABD3UIW5_9LAMI</name>
<evidence type="ECO:0000313" key="2">
    <source>
        <dbReference type="EMBL" id="KAL3849469.1"/>
    </source>
</evidence>
<evidence type="ECO:0000313" key="3">
    <source>
        <dbReference type="Proteomes" id="UP001634393"/>
    </source>
</evidence>